<reference evidence="3" key="1">
    <citation type="submission" date="2019-07" db="EMBL/GenBank/DDBJ databases">
        <authorList>
            <person name="Dittberner H."/>
        </authorList>
    </citation>
    <scope>NUCLEOTIDE SEQUENCE [LARGE SCALE GENOMIC DNA]</scope>
</reference>
<dbReference type="PROSITE" id="PS50843">
    <property type="entry name" value="EXPANSIN_CBD"/>
    <property type="match status" value="1"/>
</dbReference>
<dbReference type="Gene3D" id="2.60.40.760">
    <property type="entry name" value="Expansin, cellulose-binding-like domain"/>
    <property type="match status" value="1"/>
</dbReference>
<accession>A0A565CM69</accession>
<name>A0A565CM69_9BRAS</name>
<evidence type="ECO:0000313" key="4">
    <source>
        <dbReference type="Proteomes" id="UP000489600"/>
    </source>
</evidence>
<feature type="domain" description="Expansin-like CBD" evidence="2">
    <location>
        <begin position="1"/>
        <end position="75"/>
    </location>
</feature>
<dbReference type="InterPro" id="IPR002963">
    <property type="entry name" value="Expansin"/>
</dbReference>
<organism evidence="3 4">
    <name type="scientific">Arabis nemorensis</name>
    <dbReference type="NCBI Taxonomy" id="586526"/>
    <lineage>
        <taxon>Eukaryota</taxon>
        <taxon>Viridiplantae</taxon>
        <taxon>Streptophyta</taxon>
        <taxon>Embryophyta</taxon>
        <taxon>Tracheophyta</taxon>
        <taxon>Spermatophyta</taxon>
        <taxon>Magnoliopsida</taxon>
        <taxon>eudicotyledons</taxon>
        <taxon>Gunneridae</taxon>
        <taxon>Pentapetalae</taxon>
        <taxon>rosids</taxon>
        <taxon>malvids</taxon>
        <taxon>Brassicales</taxon>
        <taxon>Brassicaceae</taxon>
        <taxon>Arabideae</taxon>
        <taxon>Arabis</taxon>
    </lineage>
</organism>
<dbReference type="InterPro" id="IPR036749">
    <property type="entry name" value="Expansin_CBD_sf"/>
</dbReference>
<dbReference type="InterPro" id="IPR007117">
    <property type="entry name" value="Expansin_CBD"/>
</dbReference>
<keyword evidence="1" id="KW-0961">Cell wall biogenesis/degradation</keyword>
<dbReference type="SUPFAM" id="SSF49590">
    <property type="entry name" value="PHL pollen allergen"/>
    <property type="match status" value="1"/>
</dbReference>
<comment type="similarity">
    <text evidence="1">Belongs to the expansin family. Expansin A subfamily.</text>
</comment>
<dbReference type="OrthoDB" id="5823761at2759"/>
<keyword evidence="4" id="KW-1185">Reference proteome</keyword>
<protein>
    <recommendedName>
        <fullName evidence="1">Expansin</fullName>
    </recommendedName>
</protein>
<dbReference type="GO" id="GO:0009664">
    <property type="term" value="P:plant-type cell wall organization"/>
    <property type="evidence" value="ECO:0007669"/>
    <property type="project" value="InterPro"/>
</dbReference>
<dbReference type="Proteomes" id="UP000489600">
    <property type="component" value="Unassembled WGS sequence"/>
</dbReference>
<dbReference type="Pfam" id="PF01357">
    <property type="entry name" value="Expansin_C"/>
    <property type="match status" value="1"/>
</dbReference>
<dbReference type="GO" id="GO:0016020">
    <property type="term" value="C:membrane"/>
    <property type="evidence" value="ECO:0007669"/>
    <property type="project" value="UniProtKB-SubCell"/>
</dbReference>
<sequence>MVPVLNIGHVGVVTDVKVKGSRAGWITMRRNWGQVGDTGRVLTGQSLSFKVTVSDGKWLEFDNVAPTNWKFNQNL</sequence>
<dbReference type="AlphaFoldDB" id="A0A565CM69"/>
<gene>
    <name evidence="3" type="ORF">ANE_LOCUS25075</name>
</gene>
<keyword evidence="1" id="KW-0964">Secreted</keyword>
<evidence type="ECO:0000256" key="1">
    <source>
        <dbReference type="RuleBase" id="RU365023"/>
    </source>
</evidence>
<comment type="function">
    <text evidence="1">Causes loosening and extension of plant cell walls by disrupting non-covalent bonding between cellulose microfibrils and matrix glucans. No enzymatic activity has been found.</text>
</comment>
<evidence type="ECO:0000259" key="2">
    <source>
        <dbReference type="PROSITE" id="PS50843"/>
    </source>
</evidence>
<keyword evidence="1" id="KW-0134">Cell wall</keyword>
<dbReference type="PRINTS" id="PR01226">
    <property type="entry name" value="EXPANSIN"/>
</dbReference>
<comment type="subcellular location">
    <subcellularLocation>
        <location evidence="1">Secreted</location>
        <location evidence="1">Cell wall</location>
    </subcellularLocation>
    <subcellularLocation>
        <location evidence="1">Membrane</location>
        <topology evidence="1">Peripheral membrane protein</topology>
    </subcellularLocation>
</comment>
<comment type="caution">
    <text evidence="3">The sequence shown here is derived from an EMBL/GenBank/DDBJ whole genome shotgun (WGS) entry which is preliminary data.</text>
</comment>
<dbReference type="PANTHER" id="PTHR31867">
    <property type="entry name" value="EXPANSIN-A15"/>
    <property type="match status" value="1"/>
</dbReference>
<proteinExistence type="inferred from homology"/>
<dbReference type="EMBL" id="CABITT030000008">
    <property type="protein sequence ID" value="VVB14631.1"/>
    <property type="molecule type" value="Genomic_DNA"/>
</dbReference>
<evidence type="ECO:0000313" key="3">
    <source>
        <dbReference type="EMBL" id="VVB14631.1"/>
    </source>
</evidence>